<evidence type="ECO:0000256" key="2">
    <source>
        <dbReference type="SAM" id="SignalP"/>
    </source>
</evidence>
<evidence type="ECO:0000313" key="3">
    <source>
        <dbReference type="EMBL" id="PZX52365.1"/>
    </source>
</evidence>
<dbReference type="AlphaFoldDB" id="A0A2W7RNM3"/>
<dbReference type="InterPro" id="IPR021457">
    <property type="entry name" value="DUF3108"/>
</dbReference>
<dbReference type="Pfam" id="PF11306">
    <property type="entry name" value="DUF3108"/>
    <property type="match status" value="1"/>
</dbReference>
<dbReference type="EMBL" id="QKZS01000008">
    <property type="protein sequence ID" value="PZX52365.1"/>
    <property type="molecule type" value="Genomic_DNA"/>
</dbReference>
<evidence type="ECO:0000256" key="1">
    <source>
        <dbReference type="SAM" id="MobiDB-lite"/>
    </source>
</evidence>
<feature type="chain" id="PRO_5015959499" evidence="2">
    <location>
        <begin position="21"/>
        <end position="239"/>
    </location>
</feature>
<sequence length="239" mass="25400">MKAFRIGMMAAALCAAGAAAAQTTDNASFDLRIRGISAGSLVFSGVQEGAGYAVNGKLQSGGLVGMLKRVRYDAQAQGRISKGRYVPSSYSEAADTGKRQSQAVMGYRSGVPQVTQYQPAQKPRSYDVDPSTQGGTVDPLTALYATLRDVDAGQECNRSLQIFDGRRRTELVLGAPQATGAGVSCAGVFRRVAGYSADDMAEKTRFPFTLSYAPIEGGRMRVVEVATDTLYGRATLTRR</sequence>
<proteinExistence type="predicted"/>
<gene>
    <name evidence="3" type="ORF">LX76_02894</name>
</gene>
<feature type="signal peptide" evidence="2">
    <location>
        <begin position="1"/>
        <end position="20"/>
    </location>
</feature>
<comment type="caution">
    <text evidence="3">The sequence shown here is derived from an EMBL/GenBank/DDBJ whole genome shotgun (WGS) entry which is preliminary data.</text>
</comment>
<organism evidence="3 4">
    <name type="scientific">Cereibacter changlensis</name>
    <dbReference type="NCBI Taxonomy" id="402884"/>
    <lineage>
        <taxon>Bacteria</taxon>
        <taxon>Pseudomonadati</taxon>
        <taxon>Pseudomonadota</taxon>
        <taxon>Alphaproteobacteria</taxon>
        <taxon>Rhodobacterales</taxon>
        <taxon>Paracoccaceae</taxon>
        <taxon>Cereibacter</taxon>
    </lineage>
</organism>
<name>A0A2W7RNM3_9RHOB</name>
<accession>A0A2W7RNM3</accession>
<feature type="region of interest" description="Disordered" evidence="1">
    <location>
        <begin position="112"/>
        <end position="133"/>
    </location>
</feature>
<evidence type="ECO:0000313" key="4">
    <source>
        <dbReference type="Proteomes" id="UP000249538"/>
    </source>
</evidence>
<dbReference type="RefSeq" id="WP_245941439.1">
    <property type="nucleotide sequence ID" value="NZ_QKZS01000008.1"/>
</dbReference>
<protein>
    <submittedName>
        <fullName evidence="3">Uncharacterized protein DUF3108</fullName>
    </submittedName>
</protein>
<keyword evidence="2" id="KW-0732">Signal</keyword>
<reference evidence="3 4" key="1">
    <citation type="submission" date="2018-06" db="EMBL/GenBank/DDBJ databases">
        <title>Genomic Encyclopedia of Archaeal and Bacterial Type Strains, Phase II (KMG-II): from individual species to whole genera.</title>
        <authorList>
            <person name="Goeker M."/>
        </authorList>
    </citation>
    <scope>NUCLEOTIDE SEQUENCE [LARGE SCALE GENOMIC DNA]</scope>
    <source>
        <strain evidence="3 4">DSM 18774</strain>
    </source>
</reference>
<dbReference type="Proteomes" id="UP000249538">
    <property type="component" value="Unassembled WGS sequence"/>
</dbReference>